<evidence type="ECO:0000313" key="2">
    <source>
        <dbReference type="EMBL" id="KIO01167.1"/>
    </source>
</evidence>
<evidence type="ECO:0008006" key="4">
    <source>
        <dbReference type="Google" id="ProtNLM"/>
    </source>
</evidence>
<feature type="compositionally biased region" description="Low complexity" evidence="1">
    <location>
        <begin position="194"/>
        <end position="213"/>
    </location>
</feature>
<dbReference type="AlphaFoldDB" id="A0A0C3JUM9"/>
<protein>
    <recommendedName>
        <fullName evidence="4">Myb/SANT-like domain-containing protein</fullName>
    </recommendedName>
</protein>
<dbReference type="OrthoDB" id="2677419at2759"/>
<keyword evidence="3" id="KW-1185">Reference proteome</keyword>
<accession>A0A0C3JUM9</accession>
<sequence length="486" mass="52835">MPPRRTDLYRRLDHSVSPTRRSHRLRSKMEGRGSGSKGKAPSISSSSEPQPKLRAVWLHADVEMLLDFVEEIRPKAGDRMVFQLGHFNDLVSRLPVQANGYHKTVKSCYDKWESLKRDYYAALAVARGSGLAYSAAKGADVVTEAGQLVMDDVVENRPDTAQYRNTGFKYFDRMRDLALPDKARGTNAHHATGARPSAQRSRASTSTSSDFPSSIAHLVISPQPTSMQPPTPPSFPQPAVQRQLPFTQPHTQYQPPPVQPAAQFTFVQDQSGFPNQYQITQTPWSVQPAVNVQGTPVPQGISQALSGVPPVSLPGPTVSPSSIPTSPPSSAMTSVSTSINPSSSLSSRGKKRKSDATAELDTTSTAASLGSSSGSRKRRSQTAGLEDAVRDLMSGVQDSTSKTLAALNNPKGRSLDEACALMFELEKNLSEQNLVHLQMLFEEKSTYVAGYKNAAAQSATYRMLWVKMRLEAAGYEVPEYANLGGK</sequence>
<feature type="region of interest" description="Disordered" evidence="1">
    <location>
        <begin position="297"/>
        <end position="384"/>
    </location>
</feature>
<feature type="compositionally biased region" description="Low complexity" evidence="1">
    <location>
        <begin position="314"/>
        <end position="347"/>
    </location>
</feature>
<dbReference type="EMBL" id="KN831990">
    <property type="protein sequence ID" value="KIO01167.1"/>
    <property type="molecule type" value="Genomic_DNA"/>
</dbReference>
<feature type="region of interest" description="Disordered" evidence="1">
    <location>
        <begin position="185"/>
        <end position="213"/>
    </location>
</feature>
<organism evidence="2 3">
    <name type="scientific">Pisolithus tinctorius Marx 270</name>
    <dbReference type="NCBI Taxonomy" id="870435"/>
    <lineage>
        <taxon>Eukaryota</taxon>
        <taxon>Fungi</taxon>
        <taxon>Dikarya</taxon>
        <taxon>Basidiomycota</taxon>
        <taxon>Agaricomycotina</taxon>
        <taxon>Agaricomycetes</taxon>
        <taxon>Agaricomycetidae</taxon>
        <taxon>Boletales</taxon>
        <taxon>Sclerodermatineae</taxon>
        <taxon>Pisolithaceae</taxon>
        <taxon>Pisolithus</taxon>
    </lineage>
</organism>
<dbReference type="Proteomes" id="UP000054217">
    <property type="component" value="Unassembled WGS sequence"/>
</dbReference>
<reference evidence="3" key="2">
    <citation type="submission" date="2015-01" db="EMBL/GenBank/DDBJ databases">
        <title>Evolutionary Origins and Diversification of the Mycorrhizal Mutualists.</title>
        <authorList>
            <consortium name="DOE Joint Genome Institute"/>
            <consortium name="Mycorrhizal Genomics Consortium"/>
            <person name="Kohler A."/>
            <person name="Kuo A."/>
            <person name="Nagy L.G."/>
            <person name="Floudas D."/>
            <person name="Copeland A."/>
            <person name="Barry K.W."/>
            <person name="Cichocki N."/>
            <person name="Veneault-Fourrey C."/>
            <person name="LaButti K."/>
            <person name="Lindquist E.A."/>
            <person name="Lipzen A."/>
            <person name="Lundell T."/>
            <person name="Morin E."/>
            <person name="Murat C."/>
            <person name="Riley R."/>
            <person name="Ohm R."/>
            <person name="Sun H."/>
            <person name="Tunlid A."/>
            <person name="Henrissat B."/>
            <person name="Grigoriev I.V."/>
            <person name="Hibbett D.S."/>
            <person name="Martin F."/>
        </authorList>
    </citation>
    <scope>NUCLEOTIDE SEQUENCE [LARGE SCALE GENOMIC DNA]</scope>
    <source>
        <strain evidence="3">Marx 270</strain>
    </source>
</reference>
<evidence type="ECO:0000256" key="1">
    <source>
        <dbReference type="SAM" id="MobiDB-lite"/>
    </source>
</evidence>
<dbReference type="InParanoid" id="A0A0C3JUM9"/>
<feature type="compositionally biased region" description="Basic and acidic residues" evidence="1">
    <location>
        <begin position="1"/>
        <end position="14"/>
    </location>
</feature>
<feature type="compositionally biased region" description="Low complexity" evidence="1">
    <location>
        <begin position="362"/>
        <end position="374"/>
    </location>
</feature>
<dbReference type="HOGENOM" id="CLU_051384_0_0_1"/>
<proteinExistence type="predicted"/>
<evidence type="ECO:0000313" key="3">
    <source>
        <dbReference type="Proteomes" id="UP000054217"/>
    </source>
</evidence>
<gene>
    <name evidence="2" type="ORF">M404DRAFT_28893</name>
</gene>
<feature type="compositionally biased region" description="Low complexity" evidence="1">
    <location>
        <begin position="37"/>
        <end position="48"/>
    </location>
</feature>
<feature type="region of interest" description="Disordered" evidence="1">
    <location>
        <begin position="1"/>
        <end position="48"/>
    </location>
</feature>
<reference evidence="2 3" key="1">
    <citation type="submission" date="2014-04" db="EMBL/GenBank/DDBJ databases">
        <authorList>
            <consortium name="DOE Joint Genome Institute"/>
            <person name="Kuo A."/>
            <person name="Kohler A."/>
            <person name="Costa M.D."/>
            <person name="Nagy L.G."/>
            <person name="Floudas D."/>
            <person name="Copeland A."/>
            <person name="Barry K.W."/>
            <person name="Cichocki N."/>
            <person name="Veneault-Fourrey C."/>
            <person name="LaButti K."/>
            <person name="Lindquist E.A."/>
            <person name="Lipzen A."/>
            <person name="Lundell T."/>
            <person name="Morin E."/>
            <person name="Murat C."/>
            <person name="Sun H."/>
            <person name="Tunlid A."/>
            <person name="Henrissat B."/>
            <person name="Grigoriev I.V."/>
            <person name="Hibbett D.S."/>
            <person name="Martin F."/>
            <person name="Nordberg H.P."/>
            <person name="Cantor M.N."/>
            <person name="Hua S.X."/>
        </authorList>
    </citation>
    <scope>NUCLEOTIDE SEQUENCE [LARGE SCALE GENOMIC DNA]</scope>
    <source>
        <strain evidence="2 3">Marx 270</strain>
    </source>
</reference>
<name>A0A0C3JUM9_PISTI</name>